<proteinExistence type="predicted"/>
<dbReference type="InterPro" id="IPR058634">
    <property type="entry name" value="AaeA-lik-b-barrel"/>
</dbReference>
<dbReference type="SUPFAM" id="SSF56954">
    <property type="entry name" value="Outer membrane efflux proteins (OEP)"/>
    <property type="match status" value="1"/>
</dbReference>
<reference evidence="7" key="1">
    <citation type="submission" date="2022-01" db="EMBL/GenBank/DDBJ databases">
        <title>Pseudomonas sp. nov. isolated from Antarctic regolith.</title>
        <authorList>
            <person name="Novakova D."/>
            <person name="Sedlar K."/>
        </authorList>
    </citation>
    <scope>NUCLEOTIDE SEQUENCE</scope>
    <source>
        <strain evidence="7">P2647</strain>
    </source>
</reference>
<dbReference type="InterPro" id="IPR050739">
    <property type="entry name" value="MFP"/>
</dbReference>
<sequence>MATATTDNNAANEQKDVNASAPDKGADNPAGKPAEKGAEQTKPTKNPRKRKLLLLGLLLVVVLGVIGVWAWYEMYGRWSESTDDAYVNGNVVEITPQVTGTVVSIGADDGDLVREGQVLVQFDPNDAEVALQSAEANLAKVVRQVRGLYSNVDGMKAQLAAQRAEVQRAQDNYNRRRSLAAGGAISQEELSHAKDDLTTAQNALTNIQQQLATSTALVDDTQVSSHPDVKSAAAQLRQAYLSKARSTLIAPVTGYVAKRTVQLGQRVQPGTALMAVIPLDQLWIDANFKETQLGQVRIGQPVDIEADLYGGDVKYSGTVDSVGAGTGSAFALLPAQNATGNWIKIVQRIPVRIHINADELAKHPLRIGLSTTVDVNLHDQSGPVLAQQPPKQPLFTTDVYAKQLADADTMIARVIHENSASTSGKTAQR</sequence>
<dbReference type="EMBL" id="JAKJXH010000037">
    <property type="protein sequence ID" value="MCF7545334.1"/>
    <property type="molecule type" value="Genomic_DNA"/>
</dbReference>
<feature type="transmembrane region" description="Helical" evidence="4">
    <location>
        <begin position="52"/>
        <end position="72"/>
    </location>
</feature>
<feature type="domain" description="p-hydroxybenzoic acid efflux pump subunit AaeA-like beta-barrel" evidence="6">
    <location>
        <begin position="283"/>
        <end position="375"/>
    </location>
</feature>
<dbReference type="SUPFAM" id="SSF111369">
    <property type="entry name" value="HlyD-like secretion proteins"/>
    <property type="match status" value="2"/>
</dbReference>
<feature type="compositionally biased region" description="Low complexity" evidence="3">
    <location>
        <begin position="1"/>
        <end position="12"/>
    </location>
</feature>
<dbReference type="Pfam" id="PF25885">
    <property type="entry name" value="HH_EMRA"/>
    <property type="match status" value="1"/>
</dbReference>
<evidence type="ECO:0000256" key="1">
    <source>
        <dbReference type="ARBA" id="ARBA00004196"/>
    </source>
</evidence>
<accession>A0ABS9IC86</accession>
<evidence type="ECO:0000256" key="2">
    <source>
        <dbReference type="SAM" id="Coils"/>
    </source>
</evidence>
<evidence type="ECO:0000256" key="4">
    <source>
        <dbReference type="SAM" id="Phobius"/>
    </source>
</evidence>
<evidence type="ECO:0000256" key="3">
    <source>
        <dbReference type="SAM" id="MobiDB-lite"/>
    </source>
</evidence>
<evidence type="ECO:0000313" key="8">
    <source>
        <dbReference type="Proteomes" id="UP001162905"/>
    </source>
</evidence>
<comment type="subcellular location">
    <subcellularLocation>
        <location evidence="1">Cell envelope</location>
    </subcellularLocation>
</comment>
<evidence type="ECO:0000313" key="7">
    <source>
        <dbReference type="EMBL" id="MCF7545334.1"/>
    </source>
</evidence>
<dbReference type="Gene3D" id="2.40.30.170">
    <property type="match status" value="1"/>
</dbReference>
<keyword evidence="8" id="KW-1185">Reference proteome</keyword>
<name>A0ABS9IC86_9PSED</name>
<protein>
    <submittedName>
        <fullName evidence="7">Efflux RND transporter periplasmic adaptor subunit</fullName>
    </submittedName>
</protein>
<feature type="domain" description="Multidrug export protein EmrA/FarA alpha-helical hairpin" evidence="5">
    <location>
        <begin position="126"/>
        <end position="245"/>
    </location>
</feature>
<dbReference type="PANTHER" id="PTHR30386:SF19">
    <property type="entry name" value="MULTIDRUG EXPORT PROTEIN EMRA-RELATED"/>
    <property type="match status" value="1"/>
</dbReference>
<dbReference type="Pfam" id="PF25963">
    <property type="entry name" value="Beta-barrel_AAEA"/>
    <property type="match status" value="1"/>
</dbReference>
<comment type="caution">
    <text evidence="7">The sequence shown here is derived from an EMBL/GenBank/DDBJ whole genome shotgun (WGS) entry which is preliminary data.</text>
</comment>
<keyword evidence="4" id="KW-0472">Membrane</keyword>
<keyword evidence="2" id="KW-0175">Coiled coil</keyword>
<dbReference type="PANTHER" id="PTHR30386">
    <property type="entry name" value="MEMBRANE FUSION SUBUNIT OF EMRAB-TOLC MULTIDRUG EFFLUX PUMP"/>
    <property type="match status" value="1"/>
</dbReference>
<evidence type="ECO:0000259" key="5">
    <source>
        <dbReference type="Pfam" id="PF25885"/>
    </source>
</evidence>
<dbReference type="InterPro" id="IPR058633">
    <property type="entry name" value="EmrA/FarA_HH"/>
</dbReference>
<feature type="coiled-coil region" evidence="2">
    <location>
        <begin position="152"/>
        <end position="210"/>
    </location>
</feature>
<dbReference type="Gene3D" id="2.40.50.100">
    <property type="match status" value="1"/>
</dbReference>
<dbReference type="Proteomes" id="UP001162905">
    <property type="component" value="Unassembled WGS sequence"/>
</dbReference>
<feature type="region of interest" description="Disordered" evidence="3">
    <location>
        <begin position="1"/>
        <end position="45"/>
    </location>
</feature>
<gene>
    <name evidence="7" type="ORF">L4G47_24370</name>
</gene>
<organism evidence="7 8">
    <name type="scientific">Pseudomonas petrae</name>
    <dbReference type="NCBI Taxonomy" id="2912190"/>
    <lineage>
        <taxon>Bacteria</taxon>
        <taxon>Pseudomonadati</taxon>
        <taxon>Pseudomonadota</taxon>
        <taxon>Gammaproteobacteria</taxon>
        <taxon>Pseudomonadales</taxon>
        <taxon>Pseudomonadaceae</taxon>
        <taxon>Pseudomonas</taxon>
    </lineage>
</organism>
<dbReference type="RefSeq" id="WP_237254638.1">
    <property type="nucleotide sequence ID" value="NZ_JAKJXH010000037.1"/>
</dbReference>
<evidence type="ECO:0000259" key="6">
    <source>
        <dbReference type="Pfam" id="PF25963"/>
    </source>
</evidence>
<keyword evidence="4" id="KW-1133">Transmembrane helix</keyword>
<keyword evidence="4" id="KW-0812">Transmembrane</keyword>